<reference evidence="3" key="1">
    <citation type="submission" date="2016-11" db="EMBL/GenBank/DDBJ databases">
        <title>Complete Genome Sequence of alachlor-degrading Sphingomonas sp. strain JJ-A5.</title>
        <authorList>
            <person name="Lee H."/>
            <person name="Ka J.-O."/>
        </authorList>
    </citation>
    <scope>NUCLEOTIDE SEQUENCE [LARGE SCALE GENOMIC DNA]</scope>
    <source>
        <strain evidence="3">JJ-A5</strain>
    </source>
</reference>
<protein>
    <recommendedName>
        <fullName evidence="1">Alginate export domain-containing protein</fullName>
    </recommendedName>
</protein>
<keyword evidence="3" id="KW-1185">Reference proteome</keyword>
<dbReference type="InterPro" id="IPR025388">
    <property type="entry name" value="Alginate_export_dom"/>
</dbReference>
<dbReference type="Proteomes" id="UP000182063">
    <property type="component" value="Chromosome"/>
</dbReference>
<proteinExistence type="predicted"/>
<dbReference type="EMBL" id="CP018221">
    <property type="protein sequence ID" value="API60418.1"/>
    <property type="molecule type" value="Genomic_DNA"/>
</dbReference>
<name>A0A1L3ZXQ9_9SPHN</name>
<evidence type="ECO:0000259" key="1">
    <source>
        <dbReference type="Pfam" id="PF13372"/>
    </source>
</evidence>
<organism evidence="2 3">
    <name type="scientific">Tardibacter chloracetimidivorans</name>
    <dbReference type="NCBI Taxonomy" id="1921510"/>
    <lineage>
        <taxon>Bacteria</taxon>
        <taxon>Pseudomonadati</taxon>
        <taxon>Pseudomonadota</taxon>
        <taxon>Alphaproteobacteria</taxon>
        <taxon>Sphingomonadales</taxon>
        <taxon>Sphingomonadaceae</taxon>
        <taxon>Tardibacter</taxon>
    </lineage>
</organism>
<evidence type="ECO:0000313" key="2">
    <source>
        <dbReference type="EMBL" id="API60418.1"/>
    </source>
</evidence>
<sequence>MFPIVADPENIELNRIQLQYKGIAGTVLTVGRQRINLDDQRFVGSVGWRDNEQTFDAVRIENSSIRNLKIDLTYAWSDRTIWGIDGVGANQQAVSGDNVFANVAYKTTVGTLTGFAYLVDQDETVVLAKSSQTYGARFAGAHPLTKAVKLSYAASYARQSDYRNNPNDYSAEYYLVEAGLGFSGFTIGGGYEVLGADNGVALTSFQTPLATLHKFQGWADKFLATPPNGIRDLYVQGGYAKPKPFAGVDAIALNVAWHDYDSDRLNVNYGSELNAQLSMKVKKFTFIAKYADYDAKAFATDTRKFWLSVEYAY</sequence>
<accession>A0A1L3ZXQ9</accession>
<dbReference type="STRING" id="1921510.BSL82_14935"/>
<gene>
    <name evidence="2" type="ORF">BSL82_14935</name>
</gene>
<dbReference type="KEGG" id="sphj:BSL82_14935"/>
<evidence type="ECO:0000313" key="3">
    <source>
        <dbReference type="Proteomes" id="UP000182063"/>
    </source>
</evidence>
<dbReference type="InterPro" id="IPR023614">
    <property type="entry name" value="Porin_dom_sf"/>
</dbReference>
<dbReference type="Pfam" id="PF13372">
    <property type="entry name" value="Alginate_exp"/>
    <property type="match status" value="1"/>
</dbReference>
<dbReference type="AlphaFoldDB" id="A0A1L3ZXQ9"/>
<feature type="domain" description="Alginate export" evidence="1">
    <location>
        <begin position="20"/>
        <end position="63"/>
    </location>
</feature>
<dbReference type="Gene3D" id="2.40.160.10">
    <property type="entry name" value="Porin"/>
    <property type="match status" value="1"/>
</dbReference>